<evidence type="ECO:0000256" key="1">
    <source>
        <dbReference type="ARBA" id="ARBA00022801"/>
    </source>
</evidence>
<dbReference type="Pfam" id="PF07477">
    <property type="entry name" value="Glyco_hydro_67C"/>
    <property type="match status" value="1"/>
</dbReference>
<evidence type="ECO:0000313" key="5">
    <source>
        <dbReference type="Proteomes" id="UP000005546"/>
    </source>
</evidence>
<sequence>MINGLGRMKNWLWIIGLFFVLSLHAEDGHRLWLRMERNALPADVSLSESTERTATLDIASRELKDFWKGEGRVLLRVSKDGVMRDGFTICRKGLDVELSSASDNGVLYAAYDLLRRQQAGDLLSDGVAVTERPSYDIRILNHWDNPDGTVERGYAGRSIWKWDELPETVSPLYEEYARANASVGINAVVLNNVNAKPQMLSTGMLRKVAVIAEVLRPYGIRTYLSVNFASPKALGELSTADPLDEDVQRWWEKKAKEIYRLIPDFGGFLVKANSEGEPGPQDYGRTHADGANMLADVLAPYGGLVMWRAFVYQAESSDRACQAYEEFMPFDGQFRDNVIVQVKNGPIDFQPREPFSPLFGAMQHTQVMPEFQITQEYLGQSIHTVFLATMWKDCLDAETYRVGGGTVADVTQHRGGIHSRSAVAGVANIGDVVNWTGNDMAQANWYAFGRLCWNTELSAEQIAEEFLKQTFSTDEHFIEPVRQLLLRSWDTAVSYMMPLGLHHIFAFGHHYGPEPWCAPPDTRPDWLPKYYHRADTVGVGFDRTVRGSKAVLQYHEPLATLYGDLETCPEEYLLWFHHVPWEYVMRNGLTLWDNLCYIYNSGVEDAREFVDLWQKVQPYVDTERYEAIQMRFERQALDAEWWRDACLLYFQQYSRRSIPADCPPPVHDLEELMEFRLHLDNYTAADMDKLP</sequence>
<dbReference type="HOGENOM" id="CLU_007125_1_0_10"/>
<comment type="caution">
    <text evidence="4">The sequence shown here is derived from an EMBL/GenBank/DDBJ whole genome shotgun (WGS) entry which is preliminary data.</text>
</comment>
<keyword evidence="1" id="KW-0378">Hydrolase</keyword>
<organism evidence="4 5">
    <name type="scientific">Paraprevotella xylaniphila YIT 11841</name>
    <dbReference type="NCBI Taxonomy" id="762982"/>
    <lineage>
        <taxon>Bacteria</taxon>
        <taxon>Pseudomonadati</taxon>
        <taxon>Bacteroidota</taxon>
        <taxon>Bacteroidia</taxon>
        <taxon>Bacteroidales</taxon>
        <taxon>Prevotellaceae</taxon>
        <taxon>Paraprevotella</taxon>
    </lineage>
</organism>
<keyword evidence="5" id="KW-1185">Reference proteome</keyword>
<evidence type="ECO:0000259" key="3">
    <source>
        <dbReference type="Pfam" id="PF07488"/>
    </source>
</evidence>
<dbReference type="eggNOG" id="COG3661">
    <property type="taxonomic scope" value="Bacteria"/>
</dbReference>
<dbReference type="PANTHER" id="PTHR39207">
    <property type="entry name" value="ALPHA-GLUCURONIDASE A"/>
    <property type="match status" value="1"/>
</dbReference>
<name>F3QSV6_9BACT</name>
<dbReference type="GO" id="GO:0046559">
    <property type="term" value="F:alpha-glucuronidase activity"/>
    <property type="evidence" value="ECO:0007669"/>
    <property type="project" value="InterPro"/>
</dbReference>
<dbReference type="InterPro" id="IPR029018">
    <property type="entry name" value="Hex-like_dom2"/>
</dbReference>
<dbReference type="PANTHER" id="PTHR39207:SF1">
    <property type="entry name" value="ALPHA-GLUCURONIDASE A"/>
    <property type="match status" value="1"/>
</dbReference>
<feature type="domain" description="Glycosyl hydrolase family 67 C-terminal" evidence="2">
    <location>
        <begin position="436"/>
        <end position="660"/>
    </location>
</feature>
<dbReference type="OrthoDB" id="339499at2"/>
<dbReference type="Gene3D" id="3.20.20.80">
    <property type="entry name" value="Glycosidases"/>
    <property type="match status" value="1"/>
</dbReference>
<dbReference type="InterPro" id="IPR011099">
    <property type="entry name" value="Glyco_hydro_67_C"/>
</dbReference>
<evidence type="ECO:0000313" key="4">
    <source>
        <dbReference type="EMBL" id="EGG55102.1"/>
    </source>
</evidence>
<feature type="domain" description="Glycosyl hydrolase family 67 catalytic" evidence="3">
    <location>
        <begin position="125"/>
        <end position="435"/>
    </location>
</feature>
<dbReference type="STRING" id="762982.HMPREF9442_01271"/>
<proteinExistence type="predicted"/>
<dbReference type="EMBL" id="AFBR01000033">
    <property type="protein sequence ID" value="EGG55102.1"/>
    <property type="molecule type" value="Genomic_DNA"/>
</dbReference>
<dbReference type="Proteomes" id="UP000005546">
    <property type="component" value="Unassembled WGS sequence"/>
</dbReference>
<dbReference type="Gene3D" id="3.90.1330.10">
    <property type="entry name" value="Alpha-glucuronidase, C-terminal domain"/>
    <property type="match status" value="1"/>
</dbReference>
<protein>
    <submittedName>
        <fullName evidence="4">Alpha-glucuronidase</fullName>
    </submittedName>
</protein>
<dbReference type="GO" id="GO:0045493">
    <property type="term" value="P:xylan catabolic process"/>
    <property type="evidence" value="ECO:0007669"/>
    <property type="project" value="InterPro"/>
</dbReference>
<dbReference type="GO" id="GO:0033939">
    <property type="term" value="F:xylan alpha-1,2-glucuronosidase activity"/>
    <property type="evidence" value="ECO:0007669"/>
    <property type="project" value="TreeGrafter"/>
</dbReference>
<dbReference type="InterPro" id="IPR037054">
    <property type="entry name" value="A-glucoronidase_C_sf"/>
</dbReference>
<dbReference type="Pfam" id="PF07488">
    <property type="entry name" value="Glyco_hydro_67M"/>
    <property type="match status" value="1"/>
</dbReference>
<dbReference type="SUPFAM" id="SSF55545">
    <property type="entry name" value="beta-N-acetylhexosaminidase-like domain"/>
    <property type="match status" value="1"/>
</dbReference>
<accession>F3QSV6</accession>
<gene>
    <name evidence="4" type="ORF">HMPREF9442_01271</name>
</gene>
<dbReference type="AlphaFoldDB" id="F3QSV6"/>
<reference evidence="4 5" key="1">
    <citation type="submission" date="2011-02" db="EMBL/GenBank/DDBJ databases">
        <authorList>
            <person name="Weinstock G."/>
            <person name="Sodergren E."/>
            <person name="Clifton S."/>
            <person name="Fulton L."/>
            <person name="Fulton B."/>
            <person name="Courtney L."/>
            <person name="Fronick C."/>
            <person name="Harrison M."/>
            <person name="Strong C."/>
            <person name="Farmer C."/>
            <person name="Delahaunty K."/>
            <person name="Markovic C."/>
            <person name="Hall O."/>
            <person name="Minx P."/>
            <person name="Tomlinson C."/>
            <person name="Mitreva M."/>
            <person name="Hou S."/>
            <person name="Chen J."/>
            <person name="Wollam A."/>
            <person name="Pepin K.H."/>
            <person name="Johnson M."/>
            <person name="Bhonagiri V."/>
            <person name="Zhang X."/>
            <person name="Suruliraj S."/>
            <person name="Warren W."/>
            <person name="Chinwalla A."/>
            <person name="Mardis E.R."/>
            <person name="Wilson R.K."/>
        </authorList>
    </citation>
    <scope>NUCLEOTIDE SEQUENCE [LARGE SCALE GENOMIC DNA]</scope>
    <source>
        <strain evidence="4 5">YIT 11841</strain>
    </source>
</reference>
<dbReference type="SUPFAM" id="SSF51445">
    <property type="entry name" value="(Trans)glycosidases"/>
    <property type="match status" value="1"/>
</dbReference>
<dbReference type="InterPro" id="IPR011100">
    <property type="entry name" value="Glyco_hydro_67_cat"/>
</dbReference>
<evidence type="ECO:0000259" key="2">
    <source>
        <dbReference type="Pfam" id="PF07477"/>
    </source>
</evidence>
<dbReference type="InterPro" id="IPR017853">
    <property type="entry name" value="GH"/>
</dbReference>
<dbReference type="GO" id="GO:0005576">
    <property type="term" value="C:extracellular region"/>
    <property type="evidence" value="ECO:0007669"/>
    <property type="project" value="InterPro"/>
</dbReference>